<dbReference type="PANTHER" id="PTHR12555">
    <property type="entry name" value="UBIQUITIN FUSION DEGRADATON PROTEIN 1"/>
    <property type="match status" value="1"/>
</dbReference>
<dbReference type="Proteomes" id="UP000324907">
    <property type="component" value="Unassembled WGS sequence"/>
</dbReference>
<gene>
    <name evidence="7" type="ORF">FNF28_02781</name>
</gene>
<name>A0A5A8DSG0_CAFRO</name>
<dbReference type="SUPFAM" id="SSF54495">
    <property type="entry name" value="UBC-like"/>
    <property type="match status" value="1"/>
</dbReference>
<sequence>MAAAPSPLEECRAGCGPDISVVQDPADARRWLVTLADFDDGTPSGKAFAEDLERHARMHGTDGKVHLTVFLPPGFPSSPPTVRMDRPILLTHTGATEGGAFCIPALFKEGWSPAEMRMSAVLSWIKAALARECARVDMHTACAYPVEAFSAAHGRMHSRVSMVELAKGRLSSFDAPFLACPASFAEDVFGDEVHVPRDFEQGNRILVPRAVFAEVSTLMSSRAFVVEVTGHNLVRTYCGVAGSHSIEAHDVPQGDRFVILPNWVASSIRAPAAIEVTVRPVELPKLKFLQILPFSSEFATLDSPKEFLQMALSKHSCITLGETVSFREGERDLSFYVTGMHPAVPAATVWTGDWEAKLNLDILPAQDDTEAATAAGRGPPSLARAALAADPSRGLSWDAPAPPAAAGAAASAASAAGAPAGKARTQGAAAAAAAAAAGAGARLPAGLRPADVGEGESKEADEADGRPRGAVSQEDSNAAFATWRAREMQARDLAAADALRDGVEVNGFAAMAAAGDRTGRIRVRLMPLPLAAEDNPSDVVIRVTEGTTCKQVYATVRARFTPPGVPFFLVRARDGSVVPDGPPTVGSQGIMNNALGQRIIPGDMCDACAREEDEELAKAAASAAGGRSGGASSSSSSSSSRLELPSSILSLRDDVSALMAEANAAGPPRRWPCSVCTVLNSWPDTTCATCATGQRPAPDSAKILLRETADALQAQYESVKAEYIGSQAGGAKPTRAASGAAAAHGSTSSGARTPALAAAASADFAAWMADPTVDESEDLSSRMRDLRREYQALERDANTRLTSAPGVYHCRNCTARNAWNKLFCSVCYSPRPPPLAARRLNADVAEKKLSEAQREHASILSSQALSLTRSASASSALARAASEGPDSPVRADSAASPGAAASPEELKTFIVYGGTVCLCSRHKCSWLEELYKSQQLRNTDLPLITAETVLSMREAKLL</sequence>
<accession>A0A5A8DSG0</accession>
<dbReference type="GO" id="GO:0031593">
    <property type="term" value="F:polyubiquitin modification-dependent protein binding"/>
    <property type="evidence" value="ECO:0007669"/>
    <property type="project" value="TreeGrafter"/>
</dbReference>
<feature type="compositionally biased region" description="Basic and acidic residues" evidence="5">
    <location>
        <begin position="455"/>
        <end position="467"/>
    </location>
</feature>
<reference evidence="7 8" key="1">
    <citation type="submission" date="2019-07" db="EMBL/GenBank/DDBJ databases">
        <title>Genomes of Cafeteria roenbergensis.</title>
        <authorList>
            <person name="Fischer M.G."/>
            <person name="Hackl T."/>
            <person name="Roman M."/>
        </authorList>
    </citation>
    <scope>NUCLEOTIDE SEQUENCE [LARGE SCALE GENOMIC DNA]</scope>
    <source>
        <strain evidence="7 8">RCC970-E3</strain>
    </source>
</reference>
<evidence type="ECO:0000256" key="3">
    <source>
        <dbReference type="ARBA" id="ARBA00022833"/>
    </source>
</evidence>
<dbReference type="GO" id="GO:0036503">
    <property type="term" value="P:ERAD pathway"/>
    <property type="evidence" value="ECO:0007669"/>
    <property type="project" value="TreeGrafter"/>
</dbReference>
<evidence type="ECO:0000259" key="6">
    <source>
        <dbReference type="PROSITE" id="PS50199"/>
    </source>
</evidence>
<dbReference type="InterPro" id="IPR001876">
    <property type="entry name" value="Znf_RanBP2"/>
</dbReference>
<evidence type="ECO:0000256" key="2">
    <source>
        <dbReference type="ARBA" id="ARBA00022771"/>
    </source>
</evidence>
<dbReference type="Gene3D" id="3.10.110.10">
    <property type="entry name" value="Ubiquitin Conjugating Enzyme"/>
    <property type="match status" value="1"/>
</dbReference>
<feature type="region of interest" description="Disordered" evidence="5">
    <location>
        <begin position="446"/>
        <end position="477"/>
    </location>
</feature>
<evidence type="ECO:0000256" key="5">
    <source>
        <dbReference type="SAM" id="MobiDB-lite"/>
    </source>
</evidence>
<dbReference type="GO" id="GO:0034098">
    <property type="term" value="C:VCP-NPL4-UFD1 AAA ATPase complex"/>
    <property type="evidence" value="ECO:0007669"/>
    <property type="project" value="TreeGrafter"/>
</dbReference>
<evidence type="ECO:0000313" key="8">
    <source>
        <dbReference type="Proteomes" id="UP000324907"/>
    </source>
</evidence>
<dbReference type="PANTHER" id="PTHR12555:SF13">
    <property type="entry name" value="UBIQUITIN RECOGNITION FACTOR IN ER-ASSOCIATED DEGRADATION PROTEIN 1"/>
    <property type="match status" value="1"/>
</dbReference>
<organism evidence="7 8">
    <name type="scientific">Cafeteria roenbergensis</name>
    <name type="common">Marine flagellate</name>
    <dbReference type="NCBI Taxonomy" id="33653"/>
    <lineage>
        <taxon>Eukaryota</taxon>
        <taxon>Sar</taxon>
        <taxon>Stramenopiles</taxon>
        <taxon>Bigyra</taxon>
        <taxon>Opalozoa</taxon>
        <taxon>Bicosoecida</taxon>
        <taxon>Cafeteriaceae</taxon>
        <taxon>Cafeteria</taxon>
    </lineage>
</organism>
<feature type="region of interest" description="Disordered" evidence="5">
    <location>
        <begin position="619"/>
        <end position="643"/>
    </location>
</feature>
<dbReference type="EMBL" id="VLTL01000033">
    <property type="protein sequence ID" value="KAA0167567.1"/>
    <property type="molecule type" value="Genomic_DNA"/>
</dbReference>
<feature type="domain" description="RanBP2-type" evidence="6">
    <location>
        <begin position="664"/>
        <end position="696"/>
    </location>
</feature>
<feature type="region of interest" description="Disordered" evidence="5">
    <location>
        <begin position="877"/>
        <end position="897"/>
    </location>
</feature>
<dbReference type="PROSITE" id="PS01358">
    <property type="entry name" value="ZF_RANBP2_1"/>
    <property type="match status" value="1"/>
</dbReference>
<dbReference type="Gene3D" id="3.10.330.10">
    <property type="match status" value="1"/>
</dbReference>
<dbReference type="AlphaFoldDB" id="A0A5A8DSG0"/>
<keyword evidence="1" id="KW-0479">Metal-binding</keyword>
<dbReference type="PROSITE" id="PS50199">
    <property type="entry name" value="ZF_RANBP2_2"/>
    <property type="match status" value="1"/>
</dbReference>
<keyword evidence="2 4" id="KW-0863">Zinc-finger</keyword>
<evidence type="ECO:0000256" key="4">
    <source>
        <dbReference type="PROSITE-ProRule" id="PRU00322"/>
    </source>
</evidence>
<keyword evidence="3" id="KW-0862">Zinc</keyword>
<dbReference type="GO" id="GO:0008270">
    <property type="term" value="F:zinc ion binding"/>
    <property type="evidence" value="ECO:0007669"/>
    <property type="project" value="UniProtKB-KW"/>
</dbReference>
<dbReference type="InterPro" id="IPR004854">
    <property type="entry name" value="Ufd1-like"/>
</dbReference>
<proteinExistence type="predicted"/>
<dbReference type="InterPro" id="IPR016135">
    <property type="entry name" value="UBQ-conjugating_enzyme/RWD"/>
</dbReference>
<protein>
    <recommendedName>
        <fullName evidence="6">RanBP2-type domain-containing protein</fullName>
    </recommendedName>
</protein>
<dbReference type="GO" id="GO:0006511">
    <property type="term" value="P:ubiquitin-dependent protein catabolic process"/>
    <property type="evidence" value="ECO:0007669"/>
    <property type="project" value="InterPro"/>
</dbReference>
<comment type="caution">
    <text evidence="7">The sequence shown here is derived from an EMBL/GenBank/DDBJ whole genome shotgun (WGS) entry which is preliminary data.</text>
</comment>
<evidence type="ECO:0000256" key="1">
    <source>
        <dbReference type="ARBA" id="ARBA00022723"/>
    </source>
</evidence>
<evidence type="ECO:0000313" key="7">
    <source>
        <dbReference type="EMBL" id="KAA0167567.1"/>
    </source>
</evidence>